<evidence type="ECO:0000256" key="1">
    <source>
        <dbReference type="SAM" id="Phobius"/>
    </source>
</evidence>
<dbReference type="SUPFAM" id="SSF54106">
    <property type="entry name" value="LysM domain"/>
    <property type="match status" value="1"/>
</dbReference>
<keyword evidence="1" id="KW-0812">Transmembrane</keyword>
<keyword evidence="4" id="KW-1185">Reference proteome</keyword>
<gene>
    <name evidence="3" type="ORF">SAMN02745225_00702</name>
</gene>
<feature type="transmembrane region" description="Helical" evidence="1">
    <location>
        <begin position="34"/>
        <end position="55"/>
    </location>
</feature>
<evidence type="ECO:0000259" key="2">
    <source>
        <dbReference type="PROSITE" id="PS51782"/>
    </source>
</evidence>
<name>A0A1M4TR29_9ACTN</name>
<dbReference type="Proteomes" id="UP000184295">
    <property type="component" value="Unassembled WGS sequence"/>
</dbReference>
<proteinExistence type="predicted"/>
<keyword evidence="1" id="KW-0472">Membrane</keyword>
<dbReference type="CDD" id="cd00118">
    <property type="entry name" value="LysM"/>
    <property type="match status" value="1"/>
</dbReference>
<dbReference type="AlphaFoldDB" id="A0A1M4TR29"/>
<evidence type="ECO:0000313" key="4">
    <source>
        <dbReference type="Proteomes" id="UP000184295"/>
    </source>
</evidence>
<dbReference type="InterPro" id="IPR018392">
    <property type="entry name" value="LysM"/>
</dbReference>
<keyword evidence="1" id="KW-1133">Transmembrane helix</keyword>
<dbReference type="EMBL" id="FQUL01000006">
    <property type="protein sequence ID" value="SHE46844.1"/>
    <property type="molecule type" value="Genomic_DNA"/>
</dbReference>
<dbReference type="RefSeq" id="WP_084660157.1">
    <property type="nucleotide sequence ID" value="NZ_FQUL01000006.1"/>
</dbReference>
<organism evidence="3 4">
    <name type="scientific">Ferrithrix thermotolerans DSM 19514</name>
    <dbReference type="NCBI Taxonomy" id="1121881"/>
    <lineage>
        <taxon>Bacteria</taxon>
        <taxon>Bacillati</taxon>
        <taxon>Actinomycetota</taxon>
        <taxon>Acidimicrobiia</taxon>
        <taxon>Acidimicrobiales</taxon>
        <taxon>Acidimicrobiaceae</taxon>
        <taxon>Ferrithrix</taxon>
    </lineage>
</organism>
<feature type="domain" description="LysM" evidence="2">
    <location>
        <begin position="70"/>
        <end position="118"/>
    </location>
</feature>
<sequence length="121" mass="13408">MFALNEKSSTYFEDYSIPGSHPANTLHGKIGERIYLWLCYGLFMVALAFVGLGLYSHFISSKGQSAVVAREYVVKPGDTLYSIALRYSDGSDLNQYLYSLEQEVGPNALIYPGEIIQLPSA</sequence>
<protein>
    <submittedName>
        <fullName evidence="3">LysM domain-containing protein</fullName>
    </submittedName>
</protein>
<dbReference type="STRING" id="1121881.SAMN02745225_00702"/>
<dbReference type="PROSITE" id="PS51782">
    <property type="entry name" value="LYSM"/>
    <property type="match status" value="1"/>
</dbReference>
<dbReference type="Gene3D" id="3.10.350.10">
    <property type="entry name" value="LysM domain"/>
    <property type="match status" value="1"/>
</dbReference>
<dbReference type="Pfam" id="PF01476">
    <property type="entry name" value="LysM"/>
    <property type="match status" value="1"/>
</dbReference>
<dbReference type="InterPro" id="IPR036779">
    <property type="entry name" value="LysM_dom_sf"/>
</dbReference>
<reference evidence="4" key="1">
    <citation type="submission" date="2016-11" db="EMBL/GenBank/DDBJ databases">
        <authorList>
            <person name="Varghese N."/>
            <person name="Submissions S."/>
        </authorList>
    </citation>
    <scope>NUCLEOTIDE SEQUENCE [LARGE SCALE GENOMIC DNA]</scope>
    <source>
        <strain evidence="4">DSM 19514</strain>
    </source>
</reference>
<dbReference type="OrthoDB" id="5084290at2"/>
<evidence type="ECO:0000313" key="3">
    <source>
        <dbReference type="EMBL" id="SHE46844.1"/>
    </source>
</evidence>
<accession>A0A1M4TR29</accession>